<dbReference type="SMART" id="SM00332">
    <property type="entry name" value="PP2Cc"/>
    <property type="match status" value="1"/>
</dbReference>
<dbReference type="Proteomes" id="UP001485043">
    <property type="component" value="Unassembled WGS sequence"/>
</dbReference>
<dbReference type="PANTHER" id="PTHR13832:SF840">
    <property type="entry name" value="PROTEIN PHOSPHATASE 2C 60-RELATED"/>
    <property type="match status" value="1"/>
</dbReference>
<name>A0AAW1SBI9_9CHLO</name>
<accession>A0AAW1SBI9</accession>
<sequence length="190" mass="20476">MTHDHKPTDTEEHDRIIKAGGFITEGRVNGSLNLSRALGDMDYKQRRDISPHEQMVTAFPEVRSLELEAGDEFLLLACDGIWDVMTNQEAVDFVGQRLRSGMAPRKVSEALCDACLAPDTRGCGKGCDNMSVLISVLRNFSRTVPASSTASPPRQAQSGDSTPPPSMSSFPKPSGPAADLLHQGSSPPQP</sequence>
<evidence type="ECO:0000313" key="3">
    <source>
        <dbReference type="EMBL" id="KAK9843593.1"/>
    </source>
</evidence>
<dbReference type="AlphaFoldDB" id="A0AAW1SBI9"/>
<organism evidence="3 4">
    <name type="scientific">Apatococcus fuscideae</name>
    <dbReference type="NCBI Taxonomy" id="2026836"/>
    <lineage>
        <taxon>Eukaryota</taxon>
        <taxon>Viridiplantae</taxon>
        <taxon>Chlorophyta</taxon>
        <taxon>core chlorophytes</taxon>
        <taxon>Trebouxiophyceae</taxon>
        <taxon>Chlorellales</taxon>
        <taxon>Chlorellaceae</taxon>
        <taxon>Apatococcus</taxon>
    </lineage>
</organism>
<dbReference type="Gene3D" id="3.60.40.10">
    <property type="entry name" value="PPM-type phosphatase domain"/>
    <property type="match status" value="1"/>
</dbReference>
<comment type="caution">
    <text evidence="3">The sequence shown here is derived from an EMBL/GenBank/DDBJ whole genome shotgun (WGS) entry which is preliminary data.</text>
</comment>
<dbReference type="GO" id="GO:0004722">
    <property type="term" value="F:protein serine/threonine phosphatase activity"/>
    <property type="evidence" value="ECO:0007669"/>
    <property type="project" value="InterPro"/>
</dbReference>
<feature type="compositionally biased region" description="Low complexity" evidence="1">
    <location>
        <begin position="167"/>
        <end position="176"/>
    </location>
</feature>
<feature type="domain" description="PPM-type phosphatase" evidence="2">
    <location>
        <begin position="1"/>
        <end position="137"/>
    </location>
</feature>
<dbReference type="InterPro" id="IPR036457">
    <property type="entry name" value="PPM-type-like_dom_sf"/>
</dbReference>
<evidence type="ECO:0000313" key="4">
    <source>
        <dbReference type="Proteomes" id="UP001485043"/>
    </source>
</evidence>
<dbReference type="SUPFAM" id="SSF81606">
    <property type="entry name" value="PP2C-like"/>
    <property type="match status" value="1"/>
</dbReference>
<dbReference type="Pfam" id="PF00481">
    <property type="entry name" value="PP2C"/>
    <property type="match status" value="1"/>
</dbReference>
<evidence type="ECO:0000256" key="1">
    <source>
        <dbReference type="SAM" id="MobiDB-lite"/>
    </source>
</evidence>
<dbReference type="InterPro" id="IPR015655">
    <property type="entry name" value="PP2C"/>
</dbReference>
<keyword evidence="4" id="KW-1185">Reference proteome</keyword>
<gene>
    <name evidence="3" type="ORF">WJX84_003590</name>
</gene>
<dbReference type="EMBL" id="JALJOV010001684">
    <property type="protein sequence ID" value="KAK9843593.1"/>
    <property type="molecule type" value="Genomic_DNA"/>
</dbReference>
<dbReference type="InterPro" id="IPR001932">
    <property type="entry name" value="PPM-type_phosphatase-like_dom"/>
</dbReference>
<feature type="compositionally biased region" description="Polar residues" evidence="1">
    <location>
        <begin position="144"/>
        <end position="160"/>
    </location>
</feature>
<evidence type="ECO:0000259" key="2">
    <source>
        <dbReference type="PROSITE" id="PS51746"/>
    </source>
</evidence>
<proteinExistence type="predicted"/>
<protein>
    <recommendedName>
        <fullName evidence="2">PPM-type phosphatase domain-containing protein</fullName>
    </recommendedName>
</protein>
<dbReference type="PANTHER" id="PTHR13832">
    <property type="entry name" value="PROTEIN PHOSPHATASE 2C"/>
    <property type="match status" value="1"/>
</dbReference>
<reference evidence="3 4" key="1">
    <citation type="journal article" date="2024" name="Nat. Commun.">
        <title>Phylogenomics reveals the evolutionary origins of lichenization in chlorophyte algae.</title>
        <authorList>
            <person name="Puginier C."/>
            <person name="Libourel C."/>
            <person name="Otte J."/>
            <person name="Skaloud P."/>
            <person name="Haon M."/>
            <person name="Grisel S."/>
            <person name="Petersen M."/>
            <person name="Berrin J.G."/>
            <person name="Delaux P.M."/>
            <person name="Dal Grande F."/>
            <person name="Keller J."/>
        </authorList>
    </citation>
    <scope>NUCLEOTIDE SEQUENCE [LARGE SCALE GENOMIC DNA]</scope>
    <source>
        <strain evidence="3 4">SAG 2523</strain>
    </source>
</reference>
<feature type="region of interest" description="Disordered" evidence="1">
    <location>
        <begin position="144"/>
        <end position="190"/>
    </location>
</feature>
<dbReference type="PROSITE" id="PS51746">
    <property type="entry name" value="PPM_2"/>
    <property type="match status" value="1"/>
</dbReference>
<dbReference type="CDD" id="cd00143">
    <property type="entry name" value="PP2Cc"/>
    <property type="match status" value="1"/>
</dbReference>